<dbReference type="GO" id="GO:0000028">
    <property type="term" value="P:ribosomal small subunit assembly"/>
    <property type="evidence" value="ECO:0007669"/>
    <property type="project" value="TreeGrafter"/>
</dbReference>
<evidence type="ECO:0000313" key="6">
    <source>
        <dbReference type="Proteomes" id="UP000625316"/>
    </source>
</evidence>
<accession>A0A928VJ99</accession>
<keyword evidence="1 3" id="KW-0963">Cytoplasm</keyword>
<evidence type="ECO:0000256" key="2">
    <source>
        <dbReference type="ARBA" id="ARBA00022517"/>
    </source>
</evidence>
<evidence type="ECO:0000259" key="4">
    <source>
        <dbReference type="Pfam" id="PF02576"/>
    </source>
</evidence>
<sequence length="155" mass="17045">MAHPVIPHVLTIAAPVAASLGLAVENAVFRTNQSPPVLRLDVRSLTADTGLEDCERMSRAFEPVLDESELFPDAYVLEVSSPGVSRLLESDRDFISFKGFPVSVQTAEDFKGQQEWHGNLMGRDDTVVKISLKGRTVKIPRDVITQVQLEEGLSE</sequence>
<dbReference type="HAMAP" id="MF_01077">
    <property type="entry name" value="RimP"/>
    <property type="match status" value="1"/>
</dbReference>
<comment type="subcellular location">
    <subcellularLocation>
        <location evidence="3">Cytoplasm</location>
    </subcellularLocation>
</comment>
<reference evidence="5" key="1">
    <citation type="submission" date="2020-10" db="EMBL/GenBank/DDBJ databases">
        <authorList>
            <person name="Castelo-Branco R."/>
            <person name="Eusebio N."/>
            <person name="Adriana R."/>
            <person name="Vieira A."/>
            <person name="Brugerolle De Fraissinette N."/>
            <person name="Rezende De Castro R."/>
            <person name="Schneider M.P."/>
            <person name="Vasconcelos V."/>
            <person name="Leao P.N."/>
        </authorList>
    </citation>
    <scope>NUCLEOTIDE SEQUENCE</scope>
    <source>
        <strain evidence="5">LEGE 11480</strain>
    </source>
</reference>
<evidence type="ECO:0000256" key="1">
    <source>
        <dbReference type="ARBA" id="ARBA00022490"/>
    </source>
</evidence>
<comment type="function">
    <text evidence="3">Required for maturation of 30S ribosomal subunits.</text>
</comment>
<dbReference type="Gene3D" id="3.30.300.70">
    <property type="entry name" value="RimP-like superfamily, N-terminal"/>
    <property type="match status" value="1"/>
</dbReference>
<comment type="caution">
    <text evidence="5">The sequence shown here is derived from an EMBL/GenBank/DDBJ whole genome shotgun (WGS) entry which is preliminary data.</text>
</comment>
<dbReference type="Gene3D" id="2.30.30.180">
    <property type="entry name" value="Ribosome maturation factor RimP, C-terminal domain"/>
    <property type="match status" value="1"/>
</dbReference>
<dbReference type="PANTHER" id="PTHR33867:SF1">
    <property type="entry name" value="RIBOSOME MATURATION FACTOR RIMP"/>
    <property type="match status" value="1"/>
</dbReference>
<dbReference type="Pfam" id="PF02576">
    <property type="entry name" value="RimP_N"/>
    <property type="match status" value="1"/>
</dbReference>
<dbReference type="EMBL" id="JADEXQ010000019">
    <property type="protein sequence ID" value="MBE9029653.1"/>
    <property type="molecule type" value="Genomic_DNA"/>
</dbReference>
<dbReference type="CDD" id="cd01734">
    <property type="entry name" value="YlxS_C"/>
    <property type="match status" value="1"/>
</dbReference>
<name>A0A928VJ99_9CYAN</name>
<protein>
    <recommendedName>
        <fullName evidence="3">Ribosome maturation factor RimP</fullName>
    </recommendedName>
</protein>
<dbReference type="InterPro" id="IPR028998">
    <property type="entry name" value="RimP_C"/>
</dbReference>
<gene>
    <name evidence="3 5" type="primary">rimP</name>
    <name evidence="5" type="ORF">IQ266_07915</name>
</gene>
<dbReference type="NCBIfam" id="NF000935">
    <property type="entry name" value="PRK00092.3-3"/>
    <property type="match status" value="1"/>
</dbReference>
<dbReference type="AlphaFoldDB" id="A0A928VJ99"/>
<dbReference type="GO" id="GO:0005829">
    <property type="term" value="C:cytosol"/>
    <property type="evidence" value="ECO:0007669"/>
    <property type="project" value="TreeGrafter"/>
</dbReference>
<keyword evidence="6" id="KW-1185">Reference proteome</keyword>
<organism evidence="5 6">
    <name type="scientific">Romeriopsis navalis LEGE 11480</name>
    <dbReference type="NCBI Taxonomy" id="2777977"/>
    <lineage>
        <taxon>Bacteria</taxon>
        <taxon>Bacillati</taxon>
        <taxon>Cyanobacteriota</taxon>
        <taxon>Cyanophyceae</taxon>
        <taxon>Leptolyngbyales</taxon>
        <taxon>Leptolyngbyaceae</taxon>
        <taxon>Romeriopsis</taxon>
        <taxon>Romeriopsis navalis</taxon>
    </lineage>
</organism>
<evidence type="ECO:0000256" key="3">
    <source>
        <dbReference type="HAMAP-Rule" id="MF_01077"/>
    </source>
</evidence>
<dbReference type="Proteomes" id="UP000625316">
    <property type="component" value="Unassembled WGS sequence"/>
</dbReference>
<dbReference type="RefSeq" id="WP_264324471.1">
    <property type="nucleotide sequence ID" value="NZ_JADEXQ010000019.1"/>
</dbReference>
<keyword evidence="2 3" id="KW-0690">Ribosome biogenesis</keyword>
<feature type="domain" description="Ribosome maturation factor RimP N-terminal" evidence="4">
    <location>
        <begin position="12"/>
        <end position="84"/>
    </location>
</feature>
<evidence type="ECO:0000313" key="5">
    <source>
        <dbReference type="EMBL" id="MBE9029653.1"/>
    </source>
</evidence>
<proteinExistence type="inferred from homology"/>
<dbReference type="InterPro" id="IPR036847">
    <property type="entry name" value="RimP_C_sf"/>
</dbReference>
<dbReference type="GO" id="GO:0006412">
    <property type="term" value="P:translation"/>
    <property type="evidence" value="ECO:0007669"/>
    <property type="project" value="TreeGrafter"/>
</dbReference>
<comment type="similarity">
    <text evidence="3">Belongs to the RimP family.</text>
</comment>
<dbReference type="InterPro" id="IPR035956">
    <property type="entry name" value="RimP_N_sf"/>
</dbReference>
<dbReference type="InterPro" id="IPR003728">
    <property type="entry name" value="Ribosome_maturation_RimP"/>
</dbReference>
<dbReference type="PANTHER" id="PTHR33867">
    <property type="entry name" value="RIBOSOME MATURATION FACTOR RIMP"/>
    <property type="match status" value="1"/>
</dbReference>
<dbReference type="SUPFAM" id="SSF74942">
    <property type="entry name" value="YhbC-like, C-terminal domain"/>
    <property type="match status" value="1"/>
</dbReference>
<dbReference type="InterPro" id="IPR028989">
    <property type="entry name" value="RimP_N"/>
</dbReference>
<dbReference type="SUPFAM" id="SSF75420">
    <property type="entry name" value="YhbC-like, N-terminal domain"/>
    <property type="match status" value="1"/>
</dbReference>